<dbReference type="OMA" id="CYYIANS"/>
<feature type="region of interest" description="Disordered" evidence="1">
    <location>
        <begin position="1617"/>
        <end position="1636"/>
    </location>
</feature>
<dbReference type="HOGENOM" id="CLU_230416_0_0_1"/>
<dbReference type="EMBL" id="JH993152">
    <property type="protein sequence ID" value="EKX33183.1"/>
    <property type="molecule type" value="Genomic_DNA"/>
</dbReference>
<accession>L1IAC3</accession>
<dbReference type="Gene3D" id="1.25.40.10">
    <property type="entry name" value="Tetratricopeptide repeat domain"/>
    <property type="match status" value="1"/>
</dbReference>
<dbReference type="KEGG" id="gtt:GUITHDRAFT_148091"/>
<feature type="region of interest" description="Disordered" evidence="1">
    <location>
        <begin position="1828"/>
        <end position="1847"/>
    </location>
</feature>
<evidence type="ECO:0000256" key="1">
    <source>
        <dbReference type="SAM" id="MobiDB-lite"/>
    </source>
</evidence>
<organism evidence="2">
    <name type="scientific">Guillardia theta (strain CCMP2712)</name>
    <name type="common">Cryptophyte</name>
    <dbReference type="NCBI Taxonomy" id="905079"/>
    <lineage>
        <taxon>Eukaryota</taxon>
        <taxon>Cryptophyceae</taxon>
        <taxon>Pyrenomonadales</taxon>
        <taxon>Geminigeraceae</taxon>
        <taxon>Guillardia</taxon>
    </lineage>
</organism>
<evidence type="ECO:0000313" key="2">
    <source>
        <dbReference type="EMBL" id="EKX33183.1"/>
    </source>
</evidence>
<feature type="compositionally biased region" description="Basic and acidic residues" evidence="1">
    <location>
        <begin position="2048"/>
        <end position="2062"/>
    </location>
</feature>
<dbReference type="InterPro" id="IPR011990">
    <property type="entry name" value="TPR-like_helical_dom_sf"/>
</dbReference>
<dbReference type="STRING" id="905079.L1IAC3"/>
<keyword evidence="4" id="KW-1185">Reference proteome</keyword>
<feature type="region of interest" description="Disordered" evidence="1">
    <location>
        <begin position="2111"/>
        <end position="2275"/>
    </location>
</feature>
<dbReference type="OrthoDB" id="18070at2759"/>
<feature type="compositionally biased region" description="Basic and acidic residues" evidence="1">
    <location>
        <begin position="2257"/>
        <end position="2266"/>
    </location>
</feature>
<feature type="region of interest" description="Disordered" evidence="1">
    <location>
        <begin position="1285"/>
        <end position="1306"/>
    </location>
</feature>
<gene>
    <name evidence="2" type="ORF">GUITHDRAFT_148091</name>
</gene>
<feature type="compositionally biased region" description="Polar residues" evidence="1">
    <location>
        <begin position="1296"/>
        <end position="1305"/>
    </location>
</feature>
<feature type="compositionally biased region" description="Acidic residues" evidence="1">
    <location>
        <begin position="2209"/>
        <end position="2229"/>
    </location>
</feature>
<feature type="compositionally biased region" description="Gly residues" evidence="1">
    <location>
        <begin position="1830"/>
        <end position="1844"/>
    </location>
</feature>
<feature type="compositionally biased region" description="Basic and acidic residues" evidence="1">
    <location>
        <begin position="445"/>
        <end position="454"/>
    </location>
</feature>
<dbReference type="Proteomes" id="UP000011087">
    <property type="component" value="Unassembled WGS sequence"/>
</dbReference>
<feature type="region of interest" description="Disordered" evidence="1">
    <location>
        <begin position="479"/>
        <end position="498"/>
    </location>
</feature>
<reference evidence="4" key="2">
    <citation type="submission" date="2012-11" db="EMBL/GenBank/DDBJ databases">
        <authorList>
            <person name="Kuo A."/>
            <person name="Curtis B.A."/>
            <person name="Tanifuji G."/>
            <person name="Burki F."/>
            <person name="Gruber A."/>
            <person name="Irimia M."/>
            <person name="Maruyama S."/>
            <person name="Arias M.C."/>
            <person name="Ball S.G."/>
            <person name="Gile G.H."/>
            <person name="Hirakawa Y."/>
            <person name="Hopkins J.F."/>
            <person name="Rensing S.A."/>
            <person name="Schmutz J."/>
            <person name="Symeonidi A."/>
            <person name="Elias M."/>
            <person name="Eveleigh R.J."/>
            <person name="Herman E.K."/>
            <person name="Klute M.J."/>
            <person name="Nakayama T."/>
            <person name="Obornik M."/>
            <person name="Reyes-Prieto A."/>
            <person name="Armbrust E.V."/>
            <person name="Aves S.J."/>
            <person name="Beiko R.G."/>
            <person name="Coutinho P."/>
            <person name="Dacks J.B."/>
            <person name="Durnford D.G."/>
            <person name="Fast N.M."/>
            <person name="Green B.R."/>
            <person name="Grisdale C."/>
            <person name="Hempe F."/>
            <person name="Henrissat B."/>
            <person name="Hoppner M.P."/>
            <person name="Ishida K.-I."/>
            <person name="Kim E."/>
            <person name="Koreny L."/>
            <person name="Kroth P.G."/>
            <person name="Liu Y."/>
            <person name="Malik S.-B."/>
            <person name="Maier U.G."/>
            <person name="McRose D."/>
            <person name="Mock T."/>
            <person name="Neilson J.A."/>
            <person name="Onodera N.T."/>
            <person name="Poole A.M."/>
            <person name="Pritham E.J."/>
            <person name="Richards T.A."/>
            <person name="Rocap G."/>
            <person name="Roy S.W."/>
            <person name="Sarai C."/>
            <person name="Schaack S."/>
            <person name="Shirato S."/>
            <person name="Slamovits C.H."/>
            <person name="Spencer D.F."/>
            <person name="Suzuki S."/>
            <person name="Worden A.Z."/>
            <person name="Zauner S."/>
            <person name="Barry K."/>
            <person name="Bell C."/>
            <person name="Bharti A.K."/>
            <person name="Crow J.A."/>
            <person name="Grimwood J."/>
            <person name="Kramer R."/>
            <person name="Lindquist E."/>
            <person name="Lucas S."/>
            <person name="Salamov A."/>
            <person name="McFadden G.I."/>
            <person name="Lane C.E."/>
            <person name="Keeling P.J."/>
            <person name="Gray M.W."/>
            <person name="Grigoriev I.V."/>
            <person name="Archibald J.M."/>
        </authorList>
    </citation>
    <scope>NUCLEOTIDE SEQUENCE</scope>
    <source>
        <strain evidence="4">CCMP2712</strain>
    </source>
</reference>
<feature type="compositionally biased region" description="Acidic residues" evidence="1">
    <location>
        <begin position="2113"/>
        <end position="2122"/>
    </location>
</feature>
<name>L1IAC3_GUITC</name>
<dbReference type="EnsemblProtists" id="EKX33183">
    <property type="protein sequence ID" value="EKX33183"/>
    <property type="gene ID" value="GUITHDRAFT_148091"/>
</dbReference>
<evidence type="ECO:0000313" key="4">
    <source>
        <dbReference type="Proteomes" id="UP000011087"/>
    </source>
</evidence>
<dbReference type="PaxDb" id="55529-EKX33183"/>
<feature type="compositionally biased region" description="Basic and acidic residues" evidence="1">
    <location>
        <begin position="479"/>
        <end position="491"/>
    </location>
</feature>
<feature type="compositionally biased region" description="Basic and acidic residues" evidence="1">
    <location>
        <begin position="2155"/>
        <end position="2173"/>
    </location>
</feature>
<feature type="compositionally biased region" description="Acidic residues" evidence="1">
    <location>
        <begin position="455"/>
        <end position="469"/>
    </location>
</feature>
<protein>
    <submittedName>
        <fullName evidence="2 3">Uncharacterized protein</fullName>
    </submittedName>
</protein>
<feature type="compositionally biased region" description="Polar residues" evidence="1">
    <location>
        <begin position="2245"/>
        <end position="2256"/>
    </location>
</feature>
<feature type="compositionally biased region" description="Basic and acidic residues" evidence="1">
    <location>
        <begin position="1763"/>
        <end position="1772"/>
    </location>
</feature>
<feature type="region of interest" description="Disordered" evidence="1">
    <location>
        <begin position="73"/>
        <end position="95"/>
    </location>
</feature>
<feature type="region of interest" description="Disordered" evidence="1">
    <location>
        <begin position="2025"/>
        <end position="2095"/>
    </location>
</feature>
<reference evidence="2 4" key="1">
    <citation type="journal article" date="2012" name="Nature">
        <title>Algal genomes reveal evolutionary mosaicism and the fate of nucleomorphs.</title>
        <authorList>
            <consortium name="DOE Joint Genome Institute"/>
            <person name="Curtis B.A."/>
            <person name="Tanifuji G."/>
            <person name="Burki F."/>
            <person name="Gruber A."/>
            <person name="Irimia M."/>
            <person name="Maruyama S."/>
            <person name="Arias M.C."/>
            <person name="Ball S.G."/>
            <person name="Gile G.H."/>
            <person name="Hirakawa Y."/>
            <person name="Hopkins J.F."/>
            <person name="Kuo A."/>
            <person name="Rensing S.A."/>
            <person name="Schmutz J."/>
            <person name="Symeonidi A."/>
            <person name="Elias M."/>
            <person name="Eveleigh R.J."/>
            <person name="Herman E.K."/>
            <person name="Klute M.J."/>
            <person name="Nakayama T."/>
            <person name="Obornik M."/>
            <person name="Reyes-Prieto A."/>
            <person name="Armbrust E.V."/>
            <person name="Aves S.J."/>
            <person name="Beiko R.G."/>
            <person name="Coutinho P."/>
            <person name="Dacks J.B."/>
            <person name="Durnford D.G."/>
            <person name="Fast N.M."/>
            <person name="Green B.R."/>
            <person name="Grisdale C.J."/>
            <person name="Hempel F."/>
            <person name="Henrissat B."/>
            <person name="Hoppner M.P."/>
            <person name="Ishida K."/>
            <person name="Kim E."/>
            <person name="Koreny L."/>
            <person name="Kroth P.G."/>
            <person name="Liu Y."/>
            <person name="Malik S.B."/>
            <person name="Maier U.G."/>
            <person name="McRose D."/>
            <person name="Mock T."/>
            <person name="Neilson J.A."/>
            <person name="Onodera N.T."/>
            <person name="Poole A.M."/>
            <person name="Pritham E.J."/>
            <person name="Richards T.A."/>
            <person name="Rocap G."/>
            <person name="Roy S.W."/>
            <person name="Sarai C."/>
            <person name="Schaack S."/>
            <person name="Shirato S."/>
            <person name="Slamovits C.H."/>
            <person name="Spencer D.F."/>
            <person name="Suzuki S."/>
            <person name="Worden A.Z."/>
            <person name="Zauner S."/>
            <person name="Barry K."/>
            <person name="Bell C."/>
            <person name="Bharti A.K."/>
            <person name="Crow J.A."/>
            <person name="Grimwood J."/>
            <person name="Kramer R."/>
            <person name="Lindquist E."/>
            <person name="Lucas S."/>
            <person name="Salamov A."/>
            <person name="McFadden G.I."/>
            <person name="Lane C.E."/>
            <person name="Keeling P.J."/>
            <person name="Gray M.W."/>
            <person name="Grigoriev I.V."/>
            <person name="Archibald J.M."/>
        </authorList>
    </citation>
    <scope>NUCLEOTIDE SEQUENCE</scope>
    <source>
        <strain evidence="2 4">CCMP2712</strain>
    </source>
</reference>
<feature type="region of interest" description="Disordered" evidence="1">
    <location>
        <begin position="434"/>
        <end position="469"/>
    </location>
</feature>
<proteinExistence type="predicted"/>
<dbReference type="SUPFAM" id="SSF48452">
    <property type="entry name" value="TPR-like"/>
    <property type="match status" value="1"/>
</dbReference>
<dbReference type="GeneID" id="17289915"/>
<feature type="region of interest" description="Disordered" evidence="1">
    <location>
        <begin position="1763"/>
        <end position="1783"/>
    </location>
</feature>
<feature type="compositionally biased region" description="Basic and acidic residues" evidence="1">
    <location>
        <begin position="2072"/>
        <end position="2095"/>
    </location>
</feature>
<reference evidence="3" key="3">
    <citation type="submission" date="2016-03" db="UniProtKB">
        <authorList>
            <consortium name="EnsemblProtists"/>
        </authorList>
    </citation>
    <scope>IDENTIFICATION</scope>
</reference>
<feature type="compositionally biased region" description="Pro residues" evidence="1">
    <location>
        <begin position="2032"/>
        <end position="2043"/>
    </location>
</feature>
<sequence length="2275" mass="253501">MAMEASLQTANVLIEDAEQDKNILLWAREEPSEAFGGEALDDGKALVGLRADPASENWEDDFDFDSPSCDAFPAPPQADRLKSKSKLKAHNQSSLGAPERNNLEELLKVLPDLSIDANCLDDLCRLFSSSNSGLFTVKTLLKDVQSMYNSFHDKYVVEKFNGKSRTRIEDLEQNLTDAMESKCLQAELSACLELARTYRAKSQQGAAMLKLQRAQTALQTAEQNLTGEEGSEASGELITEAHILHEMAITARKIQDLNAAKAYLERAFFSISSSKSLSPLWSPLWLRLHVDSGILALSLGSTKTALWHFSQYLAGLVARQPSLSVDTLVKYDSNDQTVKYYEELFMGCFFVGATLQCSMAPDLALTFIKYSIATYKFMEMQKIENAPRKLKVVICWYKEAMYTSQATHDCPSVNEDDSLYLSEDEENADVDFDEQMDDFGSNEGKQNEDQAEKSVEEDDEFDEEDEDWDRELEIEAMLRGETSESISRESSRSSLFTGSRASENIEMGLGQSGDSLPERWVFSKTLSGKSVKPVIIMYPKVSPLYSIRSKRIMSEAATQQWLEGLIKSQRQSYLLHSQAANYEGIDERLKNAERSLRDWTILCVQYCHVLFRLPDASQHFWKYADIFFRGVAESKLMQRERDWKTTEAEDKLVWLAVMRACESVTLMASQLWTSSSKNDFLRFLKISREVSRRKNDYFYDVMELETFAHHRSSEMFSSVIPGFCRIFLSAIRRERDEPPSNADADTTVIEWGGEARQLEDWGRLEKGNLSSGEMGWTSFEAQAAALADIQLCLKGRSPITAREVVHDMKGHKQENPVEWQDGDVDMPDMVSLDRLLLDEEYRISLLADIYPKTRPDLFLRAKCAFVLGNFYLQQKEGAGRVKAEQLLLESLYILDNCAQPVPGIKFLVSSLGEVVLQAYAAVLLENNKYKYGVLALEAAAECQKLRTGVEPQQLYRQLAMVCTEHGDYERSLRYYSIVLGKARQDGKSNEFIFVSERVSDILVEHGDFAQAEQILLAAIAFLQEERKDKKDSSSLEGLLNAANDMELEYLASYKNLDTRFLRILMKLSKIHLDGYETVKGVRILKKLLSRSLPASKKASIQALLATGHYELWQTAECDACLASAAAATSSGFAEVLSGPELFAITLLGCKNLLRSGRAVEALKKIDEAIAGETRLSGIGQLFLLRGKVLQTLACRSEGDASVLPSFSSTLDLWRGAAESMHMAMDAFSRVGDRSMESKAACCYAQVRLDAIWCPCVLLKKQWETTLFKTAPKDFVSRSALHSPMLGPGMRRRETKSSMGSSGNMNTRMSAASRASSMGSSTSPHLNAIDSDPLCSIERASIFGLEENAATLSDIMTLLRSHLNMAEIRWLQGRRSAAMAHFLECRDLFFGLFVSPAGNVLVSDGPLAFTRAILGILNRMARFVLVWDKVTINHHIAIFDTILNLEVDLGFSSSHGMEEGRASENGRRVWSLLHSMRCIGRLGNNRRLSKEDVQRRNLNTLRKIWRVCTSSATVITASMRADAGQLEQAGRSPSMKPLPLRPPPPPCNVLNLCLDSDLVSRHIYILCLMEQFLAIYSPYAGLLEARILGTGDSGGMFDQTSLAVIGDFVQGLSSRRELGGQAMGGSEDPAKKDAANQLQRSEPLKSCELGKILLNSFNQFPADWKYGSQAAKLKQGQPGEATQGCSRTAKRKRSWLKRGCFMMFKSLQTATKHKEEEAIVLPPPLFIACSALLRAIPWEIVCQGFTVMRSLGLHPFLRCDVAKEEKREEEKVGRQGSTQAEERSQGMCLVIPHKSNWRKQDSNFFERKKGALGRNWLTAMQQRQWAPPWDGGAGGGAGGAGGAGDGPDRHNAFGSLFMHAPIAQPSRKISQLRRKYRLPPSLQAHVVFVESEKIAASPQEFAVSVDKEARGREVFFLLPYFELLRFASVLSDALAMKGGCTLIFCPDYAIKQFVTTLQKNLQERKDGKLCVSKKNEQQQELVTEYQKIVQITAQDIMKRLDLPVALLSTSMLAPIVSARKDVGNPVVHSSPTLPAPPSTSPPAAPKVKAGGEEEGGRREEQREAAAVAQAAPEGRKWAEGEDERMGNAEKEVENRRLDHTKVADVIAKFRESSETLEETDEETERPLGEDAVSELLVQDRNFDAASNNEMEESDDDTRRSSMLEEQGEAGRIDNVESPALNSMTDFDGMQDTQDGSDKRDDGSSKTMVVEDADEVVEEKEEEEEGGEDGEGTEKDGQIELFGPDENPNSPVQTNLSKSELHTSDDGFVHSPIEVVK</sequence>
<evidence type="ECO:0000313" key="3">
    <source>
        <dbReference type="EnsemblProtists" id="EKX33183"/>
    </source>
</evidence>
<dbReference type="RefSeq" id="XP_005820163.1">
    <property type="nucleotide sequence ID" value="XM_005820106.1"/>
</dbReference>